<evidence type="ECO:0000313" key="3">
    <source>
        <dbReference type="Proteomes" id="UP000696280"/>
    </source>
</evidence>
<name>A0A9N9PZJ8_9HELO</name>
<dbReference type="AlphaFoldDB" id="A0A9N9PZJ8"/>
<accession>A0A9N9PZJ8</accession>
<evidence type="ECO:0000256" key="1">
    <source>
        <dbReference type="SAM" id="MobiDB-lite"/>
    </source>
</evidence>
<protein>
    <submittedName>
        <fullName evidence="2">Uncharacterized protein</fullName>
    </submittedName>
</protein>
<proteinExistence type="predicted"/>
<dbReference type="EMBL" id="CAJVRL010000103">
    <property type="protein sequence ID" value="CAG8961118.1"/>
    <property type="molecule type" value="Genomic_DNA"/>
</dbReference>
<evidence type="ECO:0000313" key="2">
    <source>
        <dbReference type="EMBL" id="CAG8961118.1"/>
    </source>
</evidence>
<feature type="compositionally biased region" description="Polar residues" evidence="1">
    <location>
        <begin position="129"/>
        <end position="140"/>
    </location>
</feature>
<dbReference type="Proteomes" id="UP000696280">
    <property type="component" value="Unassembled WGS sequence"/>
</dbReference>
<gene>
    <name evidence="2" type="ORF">HYFRA_00002661</name>
</gene>
<organism evidence="2 3">
    <name type="scientific">Hymenoscyphus fraxineus</name>
    <dbReference type="NCBI Taxonomy" id="746836"/>
    <lineage>
        <taxon>Eukaryota</taxon>
        <taxon>Fungi</taxon>
        <taxon>Dikarya</taxon>
        <taxon>Ascomycota</taxon>
        <taxon>Pezizomycotina</taxon>
        <taxon>Leotiomycetes</taxon>
        <taxon>Helotiales</taxon>
        <taxon>Helotiaceae</taxon>
        <taxon>Hymenoscyphus</taxon>
    </lineage>
</organism>
<comment type="caution">
    <text evidence="2">The sequence shown here is derived from an EMBL/GenBank/DDBJ whole genome shotgun (WGS) entry which is preliminary data.</text>
</comment>
<dbReference type="OrthoDB" id="6079484at2759"/>
<reference evidence="2" key="1">
    <citation type="submission" date="2021-07" db="EMBL/GenBank/DDBJ databases">
        <authorList>
            <person name="Durling M."/>
        </authorList>
    </citation>
    <scope>NUCLEOTIDE SEQUENCE</scope>
</reference>
<keyword evidence="3" id="KW-1185">Reference proteome</keyword>
<sequence length="140" mass="15685">MSGSGGYYKYRCKYFYTHNCPHWVWVNNAPCAHCLADGRDFDTSMIPNPFRLSREVYVPQIENGALQYIIFEIVATSDMDSGWTIKDHPQTSQLFPTATGPSAVNLTAAVDNRQKQRTKPLGDQGSGVGWNNTRSTTAFE</sequence>
<feature type="region of interest" description="Disordered" evidence="1">
    <location>
        <begin position="111"/>
        <end position="140"/>
    </location>
</feature>